<protein>
    <submittedName>
        <fullName evidence="1">Replication initiator A family protein</fullName>
    </submittedName>
</protein>
<name>A0A8S5MZZ1_9CAUD</name>
<organism evidence="1">
    <name type="scientific">Siphoviridae sp. ctAUQ2</name>
    <dbReference type="NCBI Taxonomy" id="2826182"/>
    <lineage>
        <taxon>Viruses</taxon>
        <taxon>Duplodnaviria</taxon>
        <taxon>Heunggongvirae</taxon>
        <taxon>Uroviricota</taxon>
        <taxon>Caudoviricetes</taxon>
    </lineage>
</organism>
<proteinExistence type="predicted"/>
<accession>A0A8S5MZZ1</accession>
<dbReference type="EMBL" id="BK015022">
    <property type="protein sequence ID" value="DAD87586.1"/>
    <property type="molecule type" value="Genomic_DNA"/>
</dbReference>
<sequence>MPNALLGFISDKACAVFLKIYQCQFVSDCEEHDGEMWAKLSTSCLAAALERSKNTVVMALEELIGLGFIKNRTENRKNTFYAVNWEEILFACNILCKVNRKGRQELHKLCVRSNFDPNNTTFGQNLTEPVNIGSKFDRMSAIDQNIINNIVIQYPATSMFGQNLTETSAVESKSDPIINIRSNFDRKNTGSVNFRPNMELCDEPMMFQSKSDPTSDDSNTTFGQNLTEKTNVRSNFDPTEATFGQILTTEIYNKENNKKKLRERSSQYKGDKEKNLLDYFSSRNLSLPVFDKTFYESFLEQDIDESDDDVIKSIKTVWGQLGYDEELPDNNFIDLGTFQNILFHSWEELKQDHPDYSLSEEDLKNIFGFLVMEHEGENCLYIDPSKLQDISALSSQPIQEKPSRNFKYADRTSRRLFIDCINEIAEEDDQLLTSSEFVALLLIDYAHDHATGTFSVELSKMAYGELLKKFSEDSNVPVADIQALFKDLPQKHKVKISPQQLLPDKFFQYNSEHGETSKVEALLQKKLEEA</sequence>
<reference evidence="1" key="1">
    <citation type="journal article" date="2021" name="Proc. Natl. Acad. Sci. U.S.A.">
        <title>A Catalog of Tens of Thousands of Viruses from Human Metagenomes Reveals Hidden Associations with Chronic Diseases.</title>
        <authorList>
            <person name="Tisza M.J."/>
            <person name="Buck C.B."/>
        </authorList>
    </citation>
    <scope>NUCLEOTIDE SEQUENCE</scope>
    <source>
        <strain evidence="1">CtAUQ2</strain>
    </source>
</reference>
<evidence type="ECO:0000313" key="1">
    <source>
        <dbReference type="EMBL" id="DAD87586.1"/>
    </source>
</evidence>